<dbReference type="InterPro" id="IPR027450">
    <property type="entry name" value="AlkB-like"/>
</dbReference>
<feature type="region of interest" description="Disordered" evidence="1">
    <location>
        <begin position="204"/>
        <end position="226"/>
    </location>
</feature>
<dbReference type="Pfam" id="PF13532">
    <property type="entry name" value="2OG-FeII_Oxy_2"/>
    <property type="match status" value="1"/>
</dbReference>
<reference evidence="3 4" key="1">
    <citation type="submission" date="2021-11" db="EMBL/GenBank/DDBJ databases">
        <title>Draft genome sequence of Actinomycetospora sp. SF1 isolated from the rhizosphere soil.</title>
        <authorList>
            <person name="Duangmal K."/>
            <person name="Chantavorakit T."/>
        </authorList>
    </citation>
    <scope>NUCLEOTIDE SEQUENCE [LARGE SCALE GENOMIC DNA]</scope>
    <source>
        <strain evidence="3 4">TBRC 5722</strain>
    </source>
</reference>
<organism evidence="3 4">
    <name type="scientific">Actinomycetospora endophytica</name>
    <dbReference type="NCBI Taxonomy" id="2291215"/>
    <lineage>
        <taxon>Bacteria</taxon>
        <taxon>Bacillati</taxon>
        <taxon>Actinomycetota</taxon>
        <taxon>Actinomycetes</taxon>
        <taxon>Pseudonocardiales</taxon>
        <taxon>Pseudonocardiaceae</taxon>
        <taxon>Actinomycetospora</taxon>
    </lineage>
</organism>
<evidence type="ECO:0000259" key="2">
    <source>
        <dbReference type="PROSITE" id="PS51471"/>
    </source>
</evidence>
<proteinExistence type="predicted"/>
<evidence type="ECO:0000313" key="3">
    <source>
        <dbReference type="EMBL" id="MCD2195493.1"/>
    </source>
</evidence>
<evidence type="ECO:0000313" key="4">
    <source>
        <dbReference type="Proteomes" id="UP001199469"/>
    </source>
</evidence>
<evidence type="ECO:0000256" key="1">
    <source>
        <dbReference type="SAM" id="MobiDB-lite"/>
    </source>
</evidence>
<feature type="compositionally biased region" description="Basic and acidic residues" evidence="1">
    <location>
        <begin position="213"/>
        <end position="226"/>
    </location>
</feature>
<dbReference type="GO" id="GO:0051213">
    <property type="term" value="F:dioxygenase activity"/>
    <property type="evidence" value="ECO:0007669"/>
    <property type="project" value="UniProtKB-KW"/>
</dbReference>
<dbReference type="InterPro" id="IPR037151">
    <property type="entry name" value="AlkB-like_sf"/>
</dbReference>
<sequence>MTAVFTPSLFDVDPEESDVGSGGAAEVSWTGAHRTQLDERSWADVVPGWLPRSDGWFSELVGTVAWNQRRRRMFTQVIVEPRLTCGWGLAEAPSPSEHLAAELVARYRVPFDRVSANFYRDGADSVAWHGDRVRFVHPAPVVAIVSLGAPRRFGLRPLAGGGTRWLTLCGGDLLVMGGRCQHEWQHTVPKEPGAGPRISVTFRHGDPGPVAARSERARDVPEWALR</sequence>
<dbReference type="EMBL" id="JAJNDB010000004">
    <property type="protein sequence ID" value="MCD2195493.1"/>
    <property type="molecule type" value="Genomic_DNA"/>
</dbReference>
<comment type="caution">
    <text evidence="3">The sequence shown here is derived from an EMBL/GenBank/DDBJ whole genome shotgun (WGS) entry which is preliminary data.</text>
</comment>
<accession>A0ABS8PBX4</accession>
<feature type="domain" description="Fe2OG dioxygenase" evidence="2">
    <location>
        <begin position="110"/>
        <end position="206"/>
    </location>
</feature>
<keyword evidence="3" id="KW-0560">Oxidoreductase</keyword>
<dbReference type="InterPro" id="IPR032854">
    <property type="entry name" value="ALKBH3"/>
</dbReference>
<dbReference type="RefSeq" id="WP_230736641.1">
    <property type="nucleotide sequence ID" value="NZ_JAJNDB010000004.1"/>
</dbReference>
<dbReference type="Proteomes" id="UP001199469">
    <property type="component" value="Unassembled WGS sequence"/>
</dbReference>
<keyword evidence="3" id="KW-0223">Dioxygenase</keyword>
<name>A0ABS8PBX4_9PSEU</name>
<dbReference type="InterPro" id="IPR005123">
    <property type="entry name" value="Oxoglu/Fe-dep_dioxygenase_dom"/>
</dbReference>
<dbReference type="PANTHER" id="PTHR31212:SF4">
    <property type="entry name" value="ALPHA-KETOGLUTARATE-DEPENDENT DIOXYGENASE ALKB HOMOLOG 3"/>
    <property type="match status" value="1"/>
</dbReference>
<protein>
    <submittedName>
        <fullName evidence="3">Alpha-ketoglutarate-dependent dioxygenase AlkB</fullName>
    </submittedName>
</protein>
<keyword evidence="4" id="KW-1185">Reference proteome</keyword>
<dbReference type="PANTHER" id="PTHR31212">
    <property type="entry name" value="ALPHA-KETOGLUTARATE-DEPENDENT DIOXYGENASE ALKB HOMOLOG 3"/>
    <property type="match status" value="1"/>
</dbReference>
<gene>
    <name evidence="3" type="ORF">LQ327_19165</name>
</gene>
<dbReference type="Gene3D" id="2.60.120.590">
    <property type="entry name" value="Alpha-ketoglutarate-dependent dioxygenase AlkB-like"/>
    <property type="match status" value="1"/>
</dbReference>
<dbReference type="SUPFAM" id="SSF51197">
    <property type="entry name" value="Clavaminate synthase-like"/>
    <property type="match status" value="1"/>
</dbReference>
<dbReference type="PROSITE" id="PS51471">
    <property type="entry name" value="FE2OG_OXY"/>
    <property type="match status" value="1"/>
</dbReference>